<protein>
    <submittedName>
        <fullName evidence="1">Uncharacterized protein</fullName>
    </submittedName>
</protein>
<dbReference type="EMBL" id="MU629429">
    <property type="protein sequence ID" value="KAJ1257272.1"/>
    <property type="molecule type" value="Genomic_DNA"/>
</dbReference>
<dbReference type="AlphaFoldDB" id="A0A9W7XEV5"/>
<sequence>MRDEFESTIPVTAAAQEFVEIFTDYLDRPVQFERSSSSYLEIQFFLAFRAGASPLQLPGKFYRGFFLAFPVGVVSPAPATIGNIAGRYSFSQ</sequence>
<comment type="caution">
    <text evidence="1">The sequence shown here is derived from an EMBL/GenBank/DDBJ whole genome shotgun (WGS) entry which is preliminary data.</text>
</comment>
<accession>A0A9W7XEV5</accession>
<organism evidence="1 2">
    <name type="scientific">Paspalum vaginatum</name>
    <name type="common">seashore paspalum</name>
    <dbReference type="NCBI Taxonomy" id="158149"/>
    <lineage>
        <taxon>Eukaryota</taxon>
        <taxon>Viridiplantae</taxon>
        <taxon>Streptophyta</taxon>
        <taxon>Embryophyta</taxon>
        <taxon>Tracheophyta</taxon>
        <taxon>Spermatophyta</taxon>
        <taxon>Magnoliopsida</taxon>
        <taxon>Liliopsida</taxon>
        <taxon>Poales</taxon>
        <taxon>Poaceae</taxon>
        <taxon>PACMAD clade</taxon>
        <taxon>Panicoideae</taxon>
        <taxon>Andropogonodae</taxon>
        <taxon>Paspaleae</taxon>
        <taxon>Paspalinae</taxon>
        <taxon>Paspalum</taxon>
    </lineage>
</organism>
<evidence type="ECO:0000313" key="2">
    <source>
        <dbReference type="Proteomes" id="UP001164776"/>
    </source>
</evidence>
<proteinExistence type="predicted"/>
<keyword evidence="2" id="KW-1185">Reference proteome</keyword>
<name>A0A9W7XEV5_9POAL</name>
<evidence type="ECO:0000313" key="1">
    <source>
        <dbReference type="EMBL" id="KAJ1257272.1"/>
    </source>
</evidence>
<reference evidence="1 2" key="1">
    <citation type="submission" date="2022-10" db="EMBL/GenBank/DDBJ databases">
        <title>WGS assembly of Paspalum vaginatum 540-79.</title>
        <authorList>
            <person name="Sun G."/>
            <person name="Wase N."/>
            <person name="Shu S."/>
            <person name="Jenkins J."/>
            <person name="Zhou B."/>
            <person name="Torres-Rodriguez J."/>
            <person name="Chen C."/>
            <person name="Sandor L."/>
            <person name="Plott C."/>
            <person name="Yoshinga Y."/>
            <person name="Daum C."/>
            <person name="Qi P."/>
            <person name="Barry K."/>
            <person name="Lipzen A."/>
            <person name="Berry L."/>
            <person name="Pedersen C."/>
            <person name="Gottilla T."/>
            <person name="Foltz A."/>
            <person name="Yu H."/>
            <person name="O'Malley R."/>
            <person name="Zhang C."/>
            <person name="Devos K."/>
            <person name="Sigmon B."/>
            <person name="Yu B."/>
            <person name="Obata T."/>
            <person name="Schmutz J."/>
            <person name="Schnable J."/>
        </authorList>
    </citation>
    <scope>NUCLEOTIDE SEQUENCE [LARGE SCALE GENOMIC DNA]</scope>
    <source>
        <strain evidence="2">cv. 540-79</strain>
    </source>
</reference>
<dbReference type="Proteomes" id="UP001164776">
    <property type="component" value="Unassembled WGS sequence"/>
</dbReference>
<gene>
    <name evidence="1" type="ORF">BS78_K130300</name>
</gene>